<dbReference type="PANTHER" id="PTHR22891">
    <property type="entry name" value="EUKARYOTIC TRANSLATION INITIATION FACTOR 2C"/>
    <property type="match status" value="1"/>
</dbReference>
<dbReference type="SUPFAM" id="SSF53098">
    <property type="entry name" value="Ribonuclease H-like"/>
    <property type="match status" value="1"/>
</dbReference>
<dbReference type="PROSITE" id="PS50822">
    <property type="entry name" value="PIWI"/>
    <property type="match status" value="1"/>
</dbReference>
<proteinExistence type="predicted"/>
<dbReference type="InterPro" id="IPR036397">
    <property type="entry name" value="RNaseH_sf"/>
</dbReference>
<keyword evidence="3" id="KW-1185">Reference proteome</keyword>
<dbReference type="OrthoDB" id="10252740at2759"/>
<organism evidence="2 3">
    <name type="scientific">Ramularia collo-cygni</name>
    <dbReference type="NCBI Taxonomy" id="112498"/>
    <lineage>
        <taxon>Eukaryota</taxon>
        <taxon>Fungi</taxon>
        <taxon>Dikarya</taxon>
        <taxon>Ascomycota</taxon>
        <taxon>Pezizomycotina</taxon>
        <taxon>Dothideomycetes</taxon>
        <taxon>Dothideomycetidae</taxon>
        <taxon>Mycosphaerellales</taxon>
        <taxon>Mycosphaerellaceae</taxon>
        <taxon>Ramularia</taxon>
    </lineage>
</organism>
<reference evidence="2 3" key="1">
    <citation type="submission" date="2016-03" db="EMBL/GenBank/DDBJ databases">
        <authorList>
            <person name="Ploux O."/>
        </authorList>
    </citation>
    <scope>NUCLEOTIDE SEQUENCE [LARGE SCALE GENOMIC DNA]</scope>
    <source>
        <strain evidence="2 3">URUG2</strain>
    </source>
</reference>
<sequence>MKLLAHGGSTIVVGADVTHPGRGSVQHCPSVAAVVASTDPFAVNYPGSMRLRRSKQEMIADLADMLEERLGVWFQGHKKLPENILFYRDGVSEPQFAMVRDEELLKIQKGCASAGVKHRFSCVQVKDYPCCLRKAPPHSILSTRRGEERPQPVLGN</sequence>
<evidence type="ECO:0000313" key="3">
    <source>
        <dbReference type="Proteomes" id="UP000225277"/>
    </source>
</evidence>
<dbReference type="InterPro" id="IPR003165">
    <property type="entry name" value="Piwi"/>
</dbReference>
<feature type="domain" description="Piwi" evidence="1">
    <location>
        <begin position="1"/>
        <end position="126"/>
    </location>
</feature>
<dbReference type="Gene3D" id="3.30.420.10">
    <property type="entry name" value="Ribonuclease H-like superfamily/Ribonuclease H"/>
    <property type="match status" value="1"/>
</dbReference>
<dbReference type="Pfam" id="PF02171">
    <property type="entry name" value="Piwi"/>
    <property type="match status" value="1"/>
</dbReference>
<dbReference type="AlphaFoldDB" id="A0A2D3UUG3"/>
<name>A0A2D3UUG3_9PEZI</name>
<evidence type="ECO:0000259" key="1">
    <source>
        <dbReference type="PROSITE" id="PS50822"/>
    </source>
</evidence>
<dbReference type="RefSeq" id="XP_023627110.1">
    <property type="nucleotide sequence ID" value="XM_023771342.1"/>
</dbReference>
<dbReference type="Proteomes" id="UP000225277">
    <property type="component" value="Unassembled WGS sequence"/>
</dbReference>
<dbReference type="InterPro" id="IPR012337">
    <property type="entry name" value="RNaseH-like_sf"/>
</dbReference>
<dbReference type="EMBL" id="FJUY01000009">
    <property type="protein sequence ID" value="CZT20221.1"/>
    <property type="molecule type" value="Genomic_DNA"/>
</dbReference>
<evidence type="ECO:0000313" key="2">
    <source>
        <dbReference type="EMBL" id="CZT20221.1"/>
    </source>
</evidence>
<dbReference type="GO" id="GO:0003676">
    <property type="term" value="F:nucleic acid binding"/>
    <property type="evidence" value="ECO:0007669"/>
    <property type="project" value="InterPro"/>
</dbReference>
<protein>
    <recommendedName>
        <fullName evidence="1">Piwi domain-containing protein</fullName>
    </recommendedName>
</protein>
<dbReference type="GeneID" id="35601223"/>
<dbReference type="STRING" id="112498.A0A2D3UUG3"/>
<gene>
    <name evidence="2" type="ORF">RCC_06078</name>
</gene>
<accession>A0A2D3UUG3</accession>